<feature type="domain" description="Gamma tubulin complex component protein N-terminal" evidence="7">
    <location>
        <begin position="173"/>
        <end position="437"/>
    </location>
</feature>
<keyword evidence="2 5" id="KW-0963">Cytoplasm</keyword>
<dbReference type="PANTHER" id="PTHR19302:SF70">
    <property type="entry name" value="GAMMA-TUBULIN COMPLEX COMPONENT 6"/>
    <property type="match status" value="1"/>
</dbReference>
<dbReference type="GO" id="GO:0000278">
    <property type="term" value="P:mitotic cell cycle"/>
    <property type="evidence" value="ECO:0007669"/>
    <property type="project" value="TreeGrafter"/>
</dbReference>
<keyword evidence="3 5" id="KW-0493">Microtubule</keyword>
<dbReference type="GO" id="GO:0051225">
    <property type="term" value="P:spindle assembly"/>
    <property type="evidence" value="ECO:0007669"/>
    <property type="project" value="TreeGrafter"/>
</dbReference>
<protein>
    <recommendedName>
        <fullName evidence="5">Spindle pole body component</fullName>
    </recommendedName>
</protein>
<dbReference type="GO" id="GO:0000922">
    <property type="term" value="C:spindle pole"/>
    <property type="evidence" value="ECO:0007669"/>
    <property type="project" value="InterPro"/>
</dbReference>
<dbReference type="Pfam" id="PF04130">
    <property type="entry name" value="GCP_C_terminal"/>
    <property type="match status" value="1"/>
</dbReference>
<dbReference type="OrthoDB" id="775571at2759"/>
<dbReference type="InterPro" id="IPR042241">
    <property type="entry name" value="GCP_C_sf"/>
</dbReference>
<dbReference type="Proteomes" id="UP000053259">
    <property type="component" value="Unassembled WGS sequence"/>
</dbReference>
<name>A0A0D2AT04_9PEZI</name>
<dbReference type="RefSeq" id="XP_016212153.1">
    <property type="nucleotide sequence ID" value="XM_016360071.1"/>
</dbReference>
<keyword evidence="4 5" id="KW-0206">Cytoskeleton</keyword>
<reference evidence="8 9" key="1">
    <citation type="submission" date="2015-01" db="EMBL/GenBank/DDBJ databases">
        <title>The Genome Sequence of Ochroconis gallopava CBS43764.</title>
        <authorList>
            <consortium name="The Broad Institute Genomics Platform"/>
            <person name="Cuomo C."/>
            <person name="de Hoog S."/>
            <person name="Gorbushina A."/>
            <person name="Stielow B."/>
            <person name="Teixiera M."/>
            <person name="Abouelleil A."/>
            <person name="Chapman S.B."/>
            <person name="Priest M."/>
            <person name="Young S.K."/>
            <person name="Wortman J."/>
            <person name="Nusbaum C."/>
            <person name="Birren B."/>
        </authorList>
    </citation>
    <scope>NUCLEOTIDE SEQUENCE [LARGE SCALE GENOMIC DNA]</scope>
    <source>
        <strain evidence="8 9">CBS 43764</strain>
    </source>
</reference>
<dbReference type="GO" id="GO:0031122">
    <property type="term" value="P:cytoplasmic microtubule organization"/>
    <property type="evidence" value="ECO:0007669"/>
    <property type="project" value="TreeGrafter"/>
</dbReference>
<evidence type="ECO:0000259" key="6">
    <source>
        <dbReference type="Pfam" id="PF04130"/>
    </source>
</evidence>
<dbReference type="GO" id="GO:0000930">
    <property type="term" value="C:gamma-tubulin complex"/>
    <property type="evidence" value="ECO:0007669"/>
    <property type="project" value="TreeGrafter"/>
</dbReference>
<organism evidence="8 9">
    <name type="scientific">Verruconis gallopava</name>
    <dbReference type="NCBI Taxonomy" id="253628"/>
    <lineage>
        <taxon>Eukaryota</taxon>
        <taxon>Fungi</taxon>
        <taxon>Dikarya</taxon>
        <taxon>Ascomycota</taxon>
        <taxon>Pezizomycotina</taxon>
        <taxon>Dothideomycetes</taxon>
        <taxon>Pleosporomycetidae</taxon>
        <taxon>Venturiales</taxon>
        <taxon>Sympoventuriaceae</taxon>
        <taxon>Verruconis</taxon>
    </lineage>
</organism>
<comment type="similarity">
    <text evidence="1 5">Belongs to the TUBGCP family.</text>
</comment>
<dbReference type="GO" id="GO:0005816">
    <property type="term" value="C:spindle pole body"/>
    <property type="evidence" value="ECO:0007669"/>
    <property type="project" value="UniProtKB-ARBA"/>
</dbReference>
<evidence type="ECO:0000256" key="1">
    <source>
        <dbReference type="ARBA" id="ARBA00010337"/>
    </source>
</evidence>
<dbReference type="HOGENOM" id="CLU_006331_0_0_1"/>
<evidence type="ECO:0000259" key="7">
    <source>
        <dbReference type="Pfam" id="PF17681"/>
    </source>
</evidence>
<dbReference type="GO" id="GO:0051321">
    <property type="term" value="P:meiotic cell cycle"/>
    <property type="evidence" value="ECO:0007669"/>
    <property type="project" value="TreeGrafter"/>
</dbReference>
<dbReference type="Pfam" id="PF17681">
    <property type="entry name" value="GCP_N_terminal"/>
    <property type="match status" value="1"/>
</dbReference>
<evidence type="ECO:0000313" key="8">
    <source>
        <dbReference type="EMBL" id="KIW02284.1"/>
    </source>
</evidence>
<dbReference type="AlphaFoldDB" id="A0A0D2AT04"/>
<dbReference type="InParanoid" id="A0A0D2AT04"/>
<dbReference type="GO" id="GO:0043015">
    <property type="term" value="F:gamma-tubulin binding"/>
    <property type="evidence" value="ECO:0007669"/>
    <property type="project" value="InterPro"/>
</dbReference>
<gene>
    <name evidence="8" type="ORF">PV09_06434</name>
</gene>
<keyword evidence="9" id="KW-1185">Reference proteome</keyword>
<comment type="subcellular location">
    <subcellularLocation>
        <location evidence="5">Cytoplasm</location>
        <location evidence="5">Cytoskeleton</location>
        <location evidence="5">Microtubule organizing center</location>
    </subcellularLocation>
</comment>
<proteinExistence type="inferred from homology"/>
<evidence type="ECO:0000256" key="4">
    <source>
        <dbReference type="ARBA" id="ARBA00023212"/>
    </source>
</evidence>
<dbReference type="GO" id="GO:0007020">
    <property type="term" value="P:microtubule nucleation"/>
    <property type="evidence" value="ECO:0007669"/>
    <property type="project" value="InterPro"/>
</dbReference>
<dbReference type="InterPro" id="IPR007259">
    <property type="entry name" value="GCP"/>
</dbReference>
<dbReference type="GO" id="GO:0005874">
    <property type="term" value="C:microtubule"/>
    <property type="evidence" value="ECO:0007669"/>
    <property type="project" value="UniProtKB-KW"/>
</dbReference>
<dbReference type="STRING" id="253628.A0A0D2AT04"/>
<dbReference type="GO" id="GO:0051011">
    <property type="term" value="F:microtubule minus-end binding"/>
    <property type="evidence" value="ECO:0007669"/>
    <property type="project" value="TreeGrafter"/>
</dbReference>
<evidence type="ECO:0000313" key="9">
    <source>
        <dbReference type="Proteomes" id="UP000053259"/>
    </source>
</evidence>
<dbReference type="Gene3D" id="1.20.120.1900">
    <property type="entry name" value="Gamma-tubulin complex, C-terminal domain"/>
    <property type="match status" value="1"/>
</dbReference>
<evidence type="ECO:0000256" key="5">
    <source>
        <dbReference type="RuleBase" id="RU363050"/>
    </source>
</evidence>
<dbReference type="EMBL" id="KN847550">
    <property type="protein sequence ID" value="KIW02284.1"/>
    <property type="molecule type" value="Genomic_DNA"/>
</dbReference>
<evidence type="ECO:0000256" key="3">
    <source>
        <dbReference type="ARBA" id="ARBA00022701"/>
    </source>
</evidence>
<dbReference type="GeneID" id="27314407"/>
<dbReference type="VEuPathDB" id="FungiDB:PV09_06434"/>
<dbReference type="InterPro" id="IPR040457">
    <property type="entry name" value="GCP_C"/>
</dbReference>
<accession>A0A0D2AT04</accession>
<dbReference type="InterPro" id="IPR041470">
    <property type="entry name" value="GCP_N"/>
</dbReference>
<evidence type="ECO:0000256" key="2">
    <source>
        <dbReference type="ARBA" id="ARBA00022490"/>
    </source>
</evidence>
<feature type="domain" description="Gamma tubulin complex component C-terminal" evidence="6">
    <location>
        <begin position="580"/>
        <end position="941"/>
    </location>
</feature>
<sequence length="947" mass="106806">MDFDLHEGAFQPRNPWRLYLGQFEGPPSQPVGVNFNVDVDSEDNPFISNAVAPEELKLPELRHFEYGVLDDLPPLEESLATDDECKREDFLEPEDDKRHDIDSLWEPIVENQVTNETRLLSWEAFQSPGIQEPASAYLSEAGARAFDAALFVREKGCQPDKEIIVIRNDVFLQSMFSLGLGRSSALFRYNPKSKQFELTDSHHNVSGMSKELTSSAVAKMGHCGRLVRHLRSFVDRTYASSKAYPAKVALANTIATVVDALESQLASESRNIASVLQLLDKFDRPHRMLTEVYDLARGVGNARSNEELASMVFKRCQHCDQEPDWLRAMMLEVLARVSRPWLELVERWVGFMGDLGLRNGVEDDTFITQEANFESDKEKNVAQELRYSFNAKRLPLFVTPEDGQIMFDIGRDVRILRAHQPKHPLAQTRVAERSDITLQWQFDWQHVEQVAAKAKEFEAALAEAVQHFEQSEPTSSKVESRATAVDETRRNEEECFDPFVLRDVDYGYERSVMSVRQPDALSDLIGKNLRGEQTQSDDALVDFSPPIAITPVLSFSPLLAAQQRILNAVMLRLFFRTHDLRLHLDLQRSFHLLGDGVFAARLAAALFDPDQSSTERQRGVMRSGTSMGLRLGSRRAWPPASSELRLALMGILSDCFRAAFPRRASTSSELPGALSFAIRQLSEEEADCILDPDSLHALDFLRLQYAAPSPLGAVLTPAALERYDSVFRFLLRLVRMLFVVSRLAKAPATAASSSSSRARFFRWRAETFVSACCRYFFDTGVRETWAAFVRYLDDLERQLRDEDEAGQLGSRVREGIEDVRRQHDLCLDRIAFALLLRNRQQKVMALLEEIFGSVLEFAKLCRDGDGDGAGGARIDDTRVDELYAKFDAKVALFLEVCRGLVGKKGYGKSSGDGRRGFGGDGVASEENTIERLVVALDFNGYHERRAR</sequence>
<dbReference type="PANTHER" id="PTHR19302">
    <property type="entry name" value="GAMMA TUBULIN COMPLEX PROTEIN"/>
    <property type="match status" value="1"/>
</dbReference>